<proteinExistence type="predicted"/>
<organism evidence="2">
    <name type="scientific">Anopheles darlingi</name>
    <name type="common">Mosquito</name>
    <dbReference type="NCBI Taxonomy" id="43151"/>
    <lineage>
        <taxon>Eukaryota</taxon>
        <taxon>Metazoa</taxon>
        <taxon>Ecdysozoa</taxon>
        <taxon>Arthropoda</taxon>
        <taxon>Hexapoda</taxon>
        <taxon>Insecta</taxon>
        <taxon>Pterygota</taxon>
        <taxon>Neoptera</taxon>
        <taxon>Endopterygota</taxon>
        <taxon>Diptera</taxon>
        <taxon>Nematocera</taxon>
        <taxon>Culicoidea</taxon>
        <taxon>Culicidae</taxon>
        <taxon>Anophelinae</taxon>
        <taxon>Anopheles</taxon>
    </lineage>
</organism>
<dbReference type="AlphaFoldDB" id="A0A2M4CWJ4"/>
<evidence type="ECO:0000313" key="2">
    <source>
        <dbReference type="EMBL" id="MBW69581.1"/>
    </source>
</evidence>
<reference evidence="2" key="1">
    <citation type="submission" date="2018-01" db="EMBL/GenBank/DDBJ databases">
        <title>An insight into the sialome of Amazonian anophelines.</title>
        <authorList>
            <person name="Ribeiro J.M."/>
            <person name="Scarpassa V."/>
            <person name="Calvo E."/>
        </authorList>
    </citation>
    <scope>NUCLEOTIDE SEQUENCE</scope>
</reference>
<feature type="transmembrane region" description="Helical" evidence="1">
    <location>
        <begin position="55"/>
        <end position="75"/>
    </location>
</feature>
<name>A0A2M4CWJ4_ANODA</name>
<evidence type="ECO:0000256" key="1">
    <source>
        <dbReference type="SAM" id="Phobius"/>
    </source>
</evidence>
<feature type="transmembrane region" description="Helical" evidence="1">
    <location>
        <begin position="81"/>
        <end position="101"/>
    </location>
</feature>
<protein>
    <submittedName>
        <fullName evidence="2">Uncharacterized protein</fullName>
    </submittedName>
</protein>
<keyword evidence="1" id="KW-1133">Transmembrane helix</keyword>
<dbReference type="EMBL" id="GGFL01005403">
    <property type="protein sequence ID" value="MBW69581.1"/>
    <property type="molecule type" value="Transcribed_RNA"/>
</dbReference>
<feature type="transmembrane region" description="Helical" evidence="1">
    <location>
        <begin position="28"/>
        <end position="48"/>
    </location>
</feature>
<sequence length="175" mass="18724">MVMATVTAVVSRTFVAAAAVPIVLAATAAAAVLIVMFILVVLIPTAVLGGAVMGTLLRCTAILVSIVLAIAIFLSSLALQIGPILAGLFVGAKIFFTPTIILRGFRVVLGVGFFLIVVIGWFIRVILFVFRLTVGITFTLRLRIKECPATISEETFRIVGDGFHNFCPIQRLYTL</sequence>
<keyword evidence="1" id="KW-0472">Membrane</keyword>
<feature type="transmembrane region" description="Helical" evidence="1">
    <location>
        <begin position="108"/>
        <end position="130"/>
    </location>
</feature>
<accession>A0A2M4CWJ4</accession>
<keyword evidence="1" id="KW-0812">Transmembrane</keyword>